<name>A0A395U1S8_VIBCL</name>
<gene>
    <name evidence="1" type="ORF">BC353_18805</name>
</gene>
<evidence type="ECO:0000313" key="2">
    <source>
        <dbReference type="Proteomes" id="UP000266701"/>
    </source>
</evidence>
<comment type="caution">
    <text evidence="1">The sequence shown here is derived from an EMBL/GenBank/DDBJ whole genome shotgun (WGS) entry which is preliminary data.</text>
</comment>
<dbReference type="AlphaFoldDB" id="A0A395U1S8"/>
<evidence type="ECO:0000313" key="1">
    <source>
        <dbReference type="EMBL" id="RGP91033.1"/>
    </source>
</evidence>
<dbReference type="Proteomes" id="UP000266701">
    <property type="component" value="Unassembled WGS sequence"/>
</dbReference>
<proteinExistence type="predicted"/>
<protein>
    <submittedName>
        <fullName evidence="1">Uncharacterized protein</fullName>
    </submittedName>
</protein>
<reference evidence="1 2" key="1">
    <citation type="journal article" date="2017" name="Emerg. Infect. Dis.">
        <title>Carbapenemase VCC-1-Producing Vibrio cholerae in Coastal Waters of Germany.</title>
        <authorList>
            <person name="Hammerl J.A."/>
            <person name="Jackel C."/>
            <person name="Bortolaia V."/>
            <person name="Schwartz K."/>
            <person name="Bier N."/>
            <person name="Hendriksen R.S."/>
            <person name="Guerra B."/>
            <person name="Strauch E."/>
        </authorList>
    </citation>
    <scope>NUCLEOTIDE SEQUENCE [LARGE SCALE GENOMIC DNA]</scope>
    <source>
        <strain evidence="1 2">VN-2825</strain>
    </source>
</reference>
<dbReference type="EMBL" id="MCBA01000016">
    <property type="protein sequence ID" value="RGP91033.1"/>
    <property type="molecule type" value="Genomic_DNA"/>
</dbReference>
<sequence length="107" mass="11945">MEEDGQSEPLMITLDGVNYEPLEVTILEKFTETVKATEKLSEKERNSVLDYISDNSDLVSDGLELFINDTDAAVKAHEYLTSIFFDFPSTAELSDVLIQLLLKLLGA</sequence>
<organism evidence="1 2">
    <name type="scientific">Vibrio cholerae</name>
    <dbReference type="NCBI Taxonomy" id="666"/>
    <lineage>
        <taxon>Bacteria</taxon>
        <taxon>Pseudomonadati</taxon>
        <taxon>Pseudomonadota</taxon>
        <taxon>Gammaproteobacteria</taxon>
        <taxon>Vibrionales</taxon>
        <taxon>Vibrionaceae</taxon>
        <taxon>Vibrio</taxon>
    </lineage>
</organism>
<accession>A0A395U1S8</accession>